<protein>
    <submittedName>
        <fullName evidence="2">QacE</fullName>
    </submittedName>
</protein>
<evidence type="ECO:0000313" key="2">
    <source>
        <dbReference type="EMBL" id="QPH37843.1"/>
    </source>
</evidence>
<sequence length="126" mass="13930">MEPQLQNEVMFYQDTNVTVTQSRFVARSKTYAMRNISSVHISEVVKSKTLPVIMIVVGILLLLPSETKIVGSILAVIGIVLILYIKNDFAVRISTNSGEVNSIVSEDKTYIKAIVNALNDAIVYRG</sequence>
<proteinExistence type="predicted"/>
<evidence type="ECO:0000313" key="3">
    <source>
        <dbReference type="Proteomes" id="UP000594759"/>
    </source>
</evidence>
<dbReference type="AlphaFoldDB" id="A0A7U3Q3I1"/>
<reference evidence="2 3" key="1">
    <citation type="submission" date="2020-11" db="EMBL/GenBank/DDBJ databases">
        <title>Pedobacter endophytica, an endophytic bacteria isolated form Carex pumila.</title>
        <authorList>
            <person name="Peng Y."/>
            <person name="Jiang L."/>
            <person name="Lee J."/>
        </authorList>
    </citation>
    <scope>NUCLEOTIDE SEQUENCE [LARGE SCALE GENOMIC DNA]</scope>
    <source>
        <strain evidence="2 3">JBR3-12</strain>
    </source>
</reference>
<dbReference type="EMBL" id="CP064939">
    <property type="protein sequence ID" value="QPH37843.1"/>
    <property type="molecule type" value="Genomic_DNA"/>
</dbReference>
<dbReference type="InterPro" id="IPR045629">
    <property type="entry name" value="DUF6232"/>
</dbReference>
<evidence type="ECO:0000256" key="1">
    <source>
        <dbReference type="SAM" id="Phobius"/>
    </source>
</evidence>
<dbReference type="KEGG" id="pex:IZT61_12050"/>
<dbReference type="RefSeq" id="WP_196097155.1">
    <property type="nucleotide sequence ID" value="NZ_CP064939.1"/>
</dbReference>
<accession>A0A7U3Q3I1</accession>
<organism evidence="2 3">
    <name type="scientific">Pedobacter endophyticus</name>
    <dbReference type="NCBI Taxonomy" id="2789740"/>
    <lineage>
        <taxon>Bacteria</taxon>
        <taxon>Pseudomonadati</taxon>
        <taxon>Bacteroidota</taxon>
        <taxon>Sphingobacteriia</taxon>
        <taxon>Sphingobacteriales</taxon>
        <taxon>Sphingobacteriaceae</taxon>
        <taxon>Pedobacter</taxon>
    </lineage>
</organism>
<keyword evidence="1" id="KW-0472">Membrane</keyword>
<dbReference type="Proteomes" id="UP000594759">
    <property type="component" value="Chromosome"/>
</dbReference>
<name>A0A7U3Q3I1_9SPHI</name>
<feature type="transmembrane region" description="Helical" evidence="1">
    <location>
        <begin position="44"/>
        <end position="63"/>
    </location>
</feature>
<keyword evidence="1" id="KW-1133">Transmembrane helix</keyword>
<gene>
    <name evidence="2" type="ORF">IZT61_12050</name>
</gene>
<dbReference type="Pfam" id="PF19744">
    <property type="entry name" value="DUF6232"/>
    <property type="match status" value="1"/>
</dbReference>
<keyword evidence="1" id="KW-0812">Transmembrane</keyword>
<keyword evidence="3" id="KW-1185">Reference proteome</keyword>